<organism evidence="2 3">
    <name type="scientific">Dyella lipolytica</name>
    <dbReference type="NCBI Taxonomy" id="1867835"/>
    <lineage>
        <taxon>Bacteria</taxon>
        <taxon>Pseudomonadati</taxon>
        <taxon>Pseudomonadota</taxon>
        <taxon>Gammaproteobacteria</taxon>
        <taxon>Lysobacterales</taxon>
        <taxon>Rhodanobacteraceae</taxon>
        <taxon>Dyella</taxon>
    </lineage>
</organism>
<dbReference type="PANTHER" id="PTHR37530">
    <property type="entry name" value="OUTER MEMBRANE PROTEIN SLP"/>
    <property type="match status" value="1"/>
</dbReference>
<proteinExistence type="predicted"/>
<dbReference type="InterPro" id="IPR004658">
    <property type="entry name" value="OMP_Slp"/>
</dbReference>
<reference evidence="2 3" key="1">
    <citation type="submission" date="2020-10" db="EMBL/GenBank/DDBJ databases">
        <title>Phylogeny of dyella-like bacteria.</title>
        <authorList>
            <person name="Fu J."/>
        </authorList>
    </citation>
    <scope>NUCLEOTIDE SEQUENCE [LARGE SCALE GENOMIC DNA]</scope>
    <source>
        <strain evidence="2 3">DHOB07</strain>
    </source>
</reference>
<dbReference type="Proteomes" id="UP001620405">
    <property type="component" value="Unassembled WGS sequence"/>
</dbReference>
<keyword evidence="3" id="KW-1185">Reference proteome</keyword>
<comment type="caution">
    <text evidence="2">The sequence shown here is derived from an EMBL/GenBank/DDBJ whole genome shotgun (WGS) entry which is preliminary data.</text>
</comment>
<evidence type="ECO:0000256" key="1">
    <source>
        <dbReference type="SAM" id="SignalP"/>
    </source>
</evidence>
<dbReference type="PANTHER" id="PTHR37530:SF1">
    <property type="entry name" value="OUTER MEMBRANE PROTEIN SLP"/>
    <property type="match status" value="1"/>
</dbReference>
<feature type="signal peptide" evidence="1">
    <location>
        <begin position="1"/>
        <end position="32"/>
    </location>
</feature>
<name>A0ABW8J2Q1_9GAMM</name>
<dbReference type="RefSeq" id="WP_284395448.1">
    <property type="nucleotide sequence ID" value="NZ_BSNQ01000003.1"/>
</dbReference>
<feature type="chain" id="PRO_5046324152" evidence="1">
    <location>
        <begin position="33"/>
        <end position="171"/>
    </location>
</feature>
<dbReference type="PROSITE" id="PS51257">
    <property type="entry name" value="PROKAR_LIPOPROTEIN"/>
    <property type="match status" value="1"/>
</dbReference>
<sequence>MSIRHLFPLLRRLGPVAALTLAACAPAPIYKAAPGTLAALPAQVAQSPEQYGQGDVIWGGSVISVHNFPDHSEVEILAYPLDTSQRPLPNTHGAGRFIAVYPGYVESFNFPGGALITVSGKLNGNRAGMVDQAAYVYPLVSVAQSHVWTAAELRQGHPDVHFGIGVGVGIR</sequence>
<dbReference type="Pfam" id="PF03843">
    <property type="entry name" value="Slp"/>
    <property type="match status" value="1"/>
</dbReference>
<evidence type="ECO:0000313" key="3">
    <source>
        <dbReference type="Proteomes" id="UP001620405"/>
    </source>
</evidence>
<keyword evidence="1" id="KW-0732">Signal</keyword>
<accession>A0ABW8J2Q1</accession>
<gene>
    <name evidence="2" type="ORF">ISP13_17790</name>
</gene>
<protein>
    <submittedName>
        <fullName evidence="2">Slp family lipoprotein</fullName>
    </submittedName>
</protein>
<keyword evidence="2" id="KW-0449">Lipoprotein</keyword>
<dbReference type="EMBL" id="JADIKG010000013">
    <property type="protein sequence ID" value="MFK2875384.1"/>
    <property type="molecule type" value="Genomic_DNA"/>
</dbReference>
<evidence type="ECO:0000313" key="2">
    <source>
        <dbReference type="EMBL" id="MFK2875384.1"/>
    </source>
</evidence>